<organism evidence="4 5">
    <name type="scientific">Senna tora</name>
    <dbReference type="NCBI Taxonomy" id="362788"/>
    <lineage>
        <taxon>Eukaryota</taxon>
        <taxon>Viridiplantae</taxon>
        <taxon>Streptophyta</taxon>
        <taxon>Embryophyta</taxon>
        <taxon>Tracheophyta</taxon>
        <taxon>Spermatophyta</taxon>
        <taxon>Magnoliopsida</taxon>
        <taxon>eudicotyledons</taxon>
        <taxon>Gunneridae</taxon>
        <taxon>Pentapetalae</taxon>
        <taxon>rosids</taxon>
        <taxon>fabids</taxon>
        <taxon>Fabales</taxon>
        <taxon>Fabaceae</taxon>
        <taxon>Caesalpinioideae</taxon>
        <taxon>Cassia clade</taxon>
        <taxon>Senna</taxon>
    </lineage>
</organism>
<comment type="caution">
    <text evidence="4">The sequence shown here is derived from an EMBL/GenBank/DDBJ whole genome shotgun (WGS) entry which is preliminary data.</text>
</comment>
<evidence type="ECO:0000256" key="1">
    <source>
        <dbReference type="ARBA" id="ARBA00005679"/>
    </source>
</evidence>
<gene>
    <name evidence="4" type="ORF">G2W53_002188</name>
</gene>
<protein>
    <submittedName>
        <fullName evidence="4">Gamma-interferon-inducible lysosomal thiol reductase-like</fullName>
    </submittedName>
</protein>
<dbReference type="OrthoDB" id="958254at2759"/>
<reference evidence="4" key="1">
    <citation type="submission" date="2020-09" db="EMBL/GenBank/DDBJ databases">
        <title>Genome-Enabled Discovery of Anthraquinone Biosynthesis in Senna tora.</title>
        <authorList>
            <person name="Kang S.-H."/>
            <person name="Pandey R.P."/>
            <person name="Lee C.-M."/>
            <person name="Sim J.-S."/>
            <person name="Jeong J.-T."/>
            <person name="Choi B.-S."/>
            <person name="Jung M."/>
            <person name="Ginzburg D."/>
            <person name="Zhao K."/>
            <person name="Won S.Y."/>
            <person name="Oh T.-J."/>
            <person name="Yu Y."/>
            <person name="Kim N.-H."/>
            <person name="Lee O.R."/>
            <person name="Lee T.-H."/>
            <person name="Bashyal P."/>
            <person name="Kim T.-S."/>
            <person name="Lee W.-H."/>
            <person name="Kawkins C."/>
            <person name="Kim C.-K."/>
            <person name="Kim J.S."/>
            <person name="Ahn B.O."/>
            <person name="Rhee S.Y."/>
            <person name="Sohng J.K."/>
        </authorList>
    </citation>
    <scope>NUCLEOTIDE SEQUENCE</scope>
    <source>
        <tissue evidence="4">Leaf</tissue>
    </source>
</reference>
<dbReference type="AlphaFoldDB" id="A0A834XIM8"/>
<evidence type="ECO:0000256" key="2">
    <source>
        <dbReference type="ARBA" id="ARBA00023180"/>
    </source>
</evidence>
<sequence length="245" mass="27920">MASPAFFFCILISLLLHPSHSSLDLSNDSSDGRHGHGHHHHHHHDDYKVNVSLYYEALCPGCEDFIVEDLVKVVYTDLHSIVNLHLVPYGNAQIQTPNKTVICQHGPLECYYNTIEACALDIWPSLKVNFPFIHCVETRLQHKKDKTVWESCCKDFKLNPKLIQNCYNSAHGKQLIMRNAEETGRLSPAHQYVPWVTVNSRPLYLDYTNLTKNICNAYKGHPKPRACKMGTIIPNHNTIKPCLPS</sequence>
<accession>A0A834XIM8</accession>
<dbReference type="GO" id="GO:0016671">
    <property type="term" value="F:oxidoreductase activity, acting on a sulfur group of donors, disulfide as acceptor"/>
    <property type="evidence" value="ECO:0007669"/>
    <property type="project" value="InterPro"/>
</dbReference>
<keyword evidence="3" id="KW-0732">Signal</keyword>
<dbReference type="EMBL" id="JAAIUW010000001">
    <property type="protein sequence ID" value="KAF7845283.1"/>
    <property type="molecule type" value="Genomic_DNA"/>
</dbReference>
<feature type="signal peptide" evidence="3">
    <location>
        <begin position="1"/>
        <end position="21"/>
    </location>
</feature>
<evidence type="ECO:0000313" key="5">
    <source>
        <dbReference type="Proteomes" id="UP000634136"/>
    </source>
</evidence>
<evidence type="ECO:0000256" key="3">
    <source>
        <dbReference type="SAM" id="SignalP"/>
    </source>
</evidence>
<dbReference type="PANTHER" id="PTHR13234:SF64">
    <property type="entry name" value="SAPOSIN A-TYPE DOMAIN-CONTAINING PROTEIN"/>
    <property type="match status" value="1"/>
</dbReference>
<dbReference type="Pfam" id="PF03227">
    <property type="entry name" value="GILT"/>
    <property type="match status" value="1"/>
</dbReference>
<keyword evidence="2" id="KW-0325">Glycoprotein</keyword>
<dbReference type="Proteomes" id="UP000634136">
    <property type="component" value="Unassembled WGS sequence"/>
</dbReference>
<name>A0A834XIM8_9FABA</name>
<feature type="chain" id="PRO_5032664985" evidence="3">
    <location>
        <begin position="22"/>
        <end position="245"/>
    </location>
</feature>
<dbReference type="InterPro" id="IPR004911">
    <property type="entry name" value="Interferon-induced_GILT"/>
</dbReference>
<evidence type="ECO:0000313" key="4">
    <source>
        <dbReference type="EMBL" id="KAF7845283.1"/>
    </source>
</evidence>
<keyword evidence="5" id="KW-1185">Reference proteome</keyword>
<dbReference type="PANTHER" id="PTHR13234">
    <property type="entry name" value="GAMMA-INTERFERON INDUCIBLE LYSOSOMAL THIOL REDUCTASE GILT"/>
    <property type="match status" value="1"/>
</dbReference>
<proteinExistence type="inferred from homology"/>
<comment type="similarity">
    <text evidence="1">Belongs to the GILT family.</text>
</comment>